<dbReference type="GO" id="GO:0008237">
    <property type="term" value="F:metallopeptidase activity"/>
    <property type="evidence" value="ECO:0007669"/>
    <property type="project" value="InterPro"/>
</dbReference>
<feature type="transmembrane region" description="Helical" evidence="1">
    <location>
        <begin position="443"/>
        <end position="465"/>
    </location>
</feature>
<dbReference type="Gene3D" id="1.10.390.10">
    <property type="entry name" value="Neutral Protease Domain 2"/>
    <property type="match status" value="1"/>
</dbReference>
<proteinExistence type="predicted"/>
<reference evidence="3 4" key="1">
    <citation type="submission" date="2019-07" db="EMBL/GenBank/DDBJ databases">
        <title>The draft genome sequence of Aquimarina algiphila M91.</title>
        <authorList>
            <person name="Meng X."/>
        </authorList>
    </citation>
    <scope>NUCLEOTIDE SEQUENCE [LARGE SCALE GENOMIC DNA]</scope>
    <source>
        <strain evidence="3 4">M91</strain>
    </source>
</reference>
<feature type="transmembrane region" description="Helical" evidence="1">
    <location>
        <begin position="566"/>
        <end position="587"/>
    </location>
</feature>
<feature type="transmembrane region" description="Helical" evidence="1">
    <location>
        <begin position="173"/>
        <end position="193"/>
    </location>
</feature>
<dbReference type="RefSeq" id="WP_143918440.1">
    <property type="nucleotide sequence ID" value="NZ_CANMIK010000047.1"/>
</dbReference>
<accession>A0A554VCX6</accession>
<protein>
    <submittedName>
        <fullName evidence="3">M1 family metallopeptidase</fullName>
    </submittedName>
</protein>
<feature type="transmembrane region" description="Helical" evidence="1">
    <location>
        <begin position="144"/>
        <end position="166"/>
    </location>
</feature>
<feature type="transmembrane region" description="Helical" evidence="1">
    <location>
        <begin position="51"/>
        <end position="78"/>
    </location>
</feature>
<dbReference type="InterPro" id="IPR014782">
    <property type="entry name" value="Peptidase_M1_dom"/>
</dbReference>
<dbReference type="GO" id="GO:0008270">
    <property type="term" value="F:zinc ion binding"/>
    <property type="evidence" value="ECO:0007669"/>
    <property type="project" value="InterPro"/>
</dbReference>
<feature type="transmembrane region" description="Helical" evidence="1">
    <location>
        <begin position="21"/>
        <end position="39"/>
    </location>
</feature>
<dbReference type="Proteomes" id="UP000318833">
    <property type="component" value="Unassembled WGS sequence"/>
</dbReference>
<feature type="transmembrane region" description="Helical" evidence="1">
    <location>
        <begin position="99"/>
        <end position="124"/>
    </location>
</feature>
<dbReference type="SUPFAM" id="SSF55486">
    <property type="entry name" value="Metalloproteases ('zincins'), catalytic domain"/>
    <property type="match status" value="1"/>
</dbReference>
<dbReference type="EMBL" id="VLNR01000077">
    <property type="protein sequence ID" value="TSE04632.1"/>
    <property type="molecule type" value="Genomic_DNA"/>
</dbReference>
<keyword evidence="1" id="KW-0812">Transmembrane</keyword>
<keyword evidence="1" id="KW-0472">Membrane</keyword>
<sequence>MMWYEIFKFEIKYRAKRPDTYIYFAIVFLFSLIAVNFIFEKGLNPVKENAPYVIAFTMAVVTAIFTMITSMIMGVAALRDFDHNMESLMFINPIKKKDYLLGRFLGSFVVLLFIYSGLLLGIMLGEFMPWRDTDNMLTFNLWHYLQPFLYLVIPNLFCGGVIFFISGALSRKLIVVYTQGIIFFVLYQITAMLTKGRIDAPFFVTALDPFSFQTINTIVRFWTTTERNLTMVPMDGLLLYNRLIWVIIGIVVFIVGAYKFSFNVVRDKGSKKKSKAFKNKEKKSLQEDIEIPKVNIRHDIKANFIQLKHHTFFYLRSILKEGSFLAIVLCGIGIIFINSIDLGNIFGVNSYPSTYLVIEELQEMSMFFFLILLVFYSGELIWKERDVKLNLIHDSLPISDFINLTGKFLGLLLMYLILIVVLIVSGIVFQISKGYYQVDLVNYTVGFFGEIFPFLMLFSFISFFFQTICNHKYIGHLMVLIFFIVTLALLILGFNHGLYSFGGGDLGTYSDMNGYGHFPLSYSLFKVYWIAICMLIFIITVVFSVRGTETQLKKRLKLGQLRLNSSLIKLGTVAMFIFITTGCYIFYNTNILNTHFSTSTKETYKANYEKTLKRYEYLPQPKIVDVNLKVELYPKERNYTAEGYFILKNKHNTNIKEIHIQKLANDDVVLEDVYFNRGVSISNEFEEFSYYVYTLDQPLVPGDSLKMEFKQTYTTKGFEGDNQSNTQIVYNGTFFNNDHFPTLGYNKSYELKDNNTRRDYGLSPRITKAKIDDPKELMNGRSGGDGYKINFEMVIGTEADQTAITSGTLKKEWIEGDRKYFHYKMDTPMINFYAVVSARYEVKKDQWIPKNDSLGDPVDLEIYYHKGHEYNLDRMMKSMKASFDYFSTNFSPYQDHQMRIMEFPRYETFAQSFPSTVPFSEAIGFMMDIDDEKDVDMTFYITAHELAHQWWGLQLVAANVEGRHMILESLAQYSALMVMKQVYSEEKIQQFLKGELERYLSGRTSERKKELPLALVEGQQYIHYGKGALNLYAFQDYISEEKVNLALRRFIRDWNGFNGQLQTDRYATTADLLGYFREVTPDHLQYIIMDLFETITLYENKTTEARYTTISKDQYRVNLTLDAVKYRIDSLGVEKSISINDWVDIGIYADGKNGKDKLIYLKKHKITNQITQLELTVNQKPTKAGIDPKYKLIDRKTKNNVLSFSE</sequence>
<gene>
    <name evidence="3" type="ORF">FOF46_25700</name>
</gene>
<comment type="caution">
    <text evidence="3">The sequence shown here is derived from an EMBL/GenBank/DDBJ whole genome shotgun (WGS) entry which is preliminary data.</text>
</comment>
<evidence type="ECO:0000256" key="1">
    <source>
        <dbReference type="SAM" id="Phobius"/>
    </source>
</evidence>
<dbReference type="InterPro" id="IPR027268">
    <property type="entry name" value="Peptidase_M4/M1_CTD_sf"/>
</dbReference>
<keyword evidence="4" id="KW-1185">Reference proteome</keyword>
<evidence type="ECO:0000313" key="3">
    <source>
        <dbReference type="EMBL" id="TSE04632.1"/>
    </source>
</evidence>
<dbReference type="AlphaFoldDB" id="A0A554VCX6"/>
<dbReference type="Pfam" id="PF01433">
    <property type="entry name" value="Peptidase_M1"/>
    <property type="match status" value="1"/>
</dbReference>
<feature type="transmembrane region" description="Helical" evidence="1">
    <location>
        <begin position="324"/>
        <end position="346"/>
    </location>
</feature>
<organism evidence="3 4">
    <name type="scientific">Aquimarina algiphila</name>
    <dbReference type="NCBI Taxonomy" id="2047982"/>
    <lineage>
        <taxon>Bacteria</taxon>
        <taxon>Pseudomonadati</taxon>
        <taxon>Bacteroidota</taxon>
        <taxon>Flavobacteriia</taxon>
        <taxon>Flavobacteriales</taxon>
        <taxon>Flavobacteriaceae</taxon>
        <taxon>Aquimarina</taxon>
    </lineage>
</organism>
<keyword evidence="1" id="KW-1133">Transmembrane helix</keyword>
<feature type="transmembrane region" description="Helical" evidence="1">
    <location>
        <begin position="366"/>
        <end position="382"/>
    </location>
</feature>
<evidence type="ECO:0000259" key="2">
    <source>
        <dbReference type="Pfam" id="PF01433"/>
    </source>
</evidence>
<feature type="domain" description="Peptidase M1 membrane alanine aminopeptidase" evidence="2">
    <location>
        <begin position="870"/>
        <end position="1058"/>
    </location>
</feature>
<feature type="transmembrane region" description="Helical" evidence="1">
    <location>
        <begin position="527"/>
        <end position="545"/>
    </location>
</feature>
<feature type="transmembrane region" description="Helical" evidence="1">
    <location>
        <begin position="408"/>
        <end position="431"/>
    </location>
</feature>
<evidence type="ECO:0000313" key="4">
    <source>
        <dbReference type="Proteomes" id="UP000318833"/>
    </source>
</evidence>
<dbReference type="OrthoDB" id="100605at2"/>
<feature type="transmembrane region" description="Helical" evidence="1">
    <location>
        <begin position="477"/>
        <end position="499"/>
    </location>
</feature>
<feature type="transmembrane region" description="Helical" evidence="1">
    <location>
        <begin position="243"/>
        <end position="265"/>
    </location>
</feature>
<name>A0A554VCX6_9FLAO</name>